<dbReference type="InterPro" id="IPR018490">
    <property type="entry name" value="cNMP-bd_dom_sf"/>
</dbReference>
<gene>
    <name evidence="3" type="ORF">H0H26_08275</name>
</gene>
<sequence>MKNSIAESIANFLKDFKPFSFLSFDDLKSISKTIRVIHLEKNQTLFQINDTLHDVFYVMNSGVIHLSVISDAEETLLNKCYSGDVFGLRPFFAKNNYQMTAKTNEEAILYAIPIESFKPFVLKNTEVLHFLLESFAQNSNNLADKNSDKLISDSVQLSEFQNDFSYFQTLNYNKNPLIVTYDQTIREVAIIMADNLLDAAFINNNTKLVGIVTDADFREKVATGKHAIQSHIDKIMTHAVITVPENISLAEAQLVMLSHKVHHLCVTIDGTIYTQIKGIITQNDLVQAQANSPGVLVKEIKRAINAAQLKSVRNSLSNIIQQAVTKNIPLQHIFNISGEITLAIIRRAIEIGILELGSPPAPFVFLSIGSQGRKEQLLLTDHDSLLIFNDVDIQQVRSVKDYFNQLTKKVNETLEKIGYKHCNFGHNSNNQNYSKSLTEWIKQYESWINTPGEFTNEHCAIFFDYEFVFGDSNLENSITETIYKIKNKALFFDYLGNDALKKPAPLNFFKKFNEEEEGLYKYKFNIKEKGINQLVDIARLLSIHHGLKGIKNTFSRYKELAIKDTQNAEIFLKAADTFLLLSRYRTLEGIKNDNAGEYIDLEKISKSDKEKLKESLHVLKDLEEILKDTFQLTQFS</sequence>
<keyword evidence="1 2" id="KW-0129">CBS domain</keyword>
<dbReference type="InterPro" id="IPR051257">
    <property type="entry name" value="Diverse_CBS-Domain"/>
</dbReference>
<dbReference type="InterPro" id="IPR014710">
    <property type="entry name" value="RmlC-like_jellyroll"/>
</dbReference>
<dbReference type="PANTHER" id="PTHR43080:SF2">
    <property type="entry name" value="CBS DOMAIN-CONTAINING PROTEIN"/>
    <property type="match status" value="1"/>
</dbReference>
<accession>A0A7U2ND38</accession>
<dbReference type="Pfam" id="PF00571">
    <property type="entry name" value="CBS"/>
    <property type="match status" value="2"/>
</dbReference>
<dbReference type="Gene3D" id="3.10.580.10">
    <property type="entry name" value="CBS-domain"/>
    <property type="match status" value="1"/>
</dbReference>
<dbReference type="Pfam" id="PF00027">
    <property type="entry name" value="cNMP_binding"/>
    <property type="match status" value="1"/>
</dbReference>
<dbReference type="Pfam" id="PF10335">
    <property type="entry name" value="DUF294_C"/>
    <property type="match status" value="1"/>
</dbReference>
<dbReference type="InterPro" id="IPR046342">
    <property type="entry name" value="CBS_dom_sf"/>
</dbReference>
<dbReference type="InterPro" id="IPR000644">
    <property type="entry name" value="CBS_dom"/>
</dbReference>
<organism evidence="3 4">
    <name type="scientific">Flavobacterium psychrophilum</name>
    <dbReference type="NCBI Taxonomy" id="96345"/>
    <lineage>
        <taxon>Bacteria</taxon>
        <taxon>Pseudomonadati</taxon>
        <taxon>Bacteroidota</taxon>
        <taxon>Flavobacteriia</taxon>
        <taxon>Flavobacteriales</taxon>
        <taxon>Flavobacteriaceae</taxon>
        <taxon>Flavobacterium</taxon>
    </lineage>
</organism>
<dbReference type="InterPro" id="IPR000595">
    <property type="entry name" value="cNMP-bd_dom"/>
</dbReference>
<evidence type="ECO:0000256" key="2">
    <source>
        <dbReference type="PROSITE-ProRule" id="PRU00703"/>
    </source>
</evidence>
<evidence type="ECO:0000313" key="4">
    <source>
        <dbReference type="Proteomes" id="UP000596329"/>
    </source>
</evidence>
<dbReference type="EMBL" id="CP059075">
    <property type="protein sequence ID" value="QRE02906.1"/>
    <property type="molecule type" value="Genomic_DNA"/>
</dbReference>
<dbReference type="InterPro" id="IPR005105">
    <property type="entry name" value="GlnD_Uridyltrans_N"/>
</dbReference>
<proteinExistence type="predicted"/>
<evidence type="ECO:0000256" key="1">
    <source>
        <dbReference type="ARBA" id="ARBA00023122"/>
    </source>
</evidence>
<dbReference type="Proteomes" id="UP000596329">
    <property type="component" value="Chromosome"/>
</dbReference>
<dbReference type="RefSeq" id="WP_059014844.1">
    <property type="nucleotide sequence ID" value="NZ_BCNG01000045.1"/>
</dbReference>
<evidence type="ECO:0000313" key="3">
    <source>
        <dbReference type="EMBL" id="QRE02906.1"/>
    </source>
</evidence>
<dbReference type="PANTHER" id="PTHR43080">
    <property type="entry name" value="CBS DOMAIN-CONTAINING PROTEIN CBSX3, MITOCHONDRIAL"/>
    <property type="match status" value="1"/>
</dbReference>
<dbReference type="InterPro" id="IPR018821">
    <property type="entry name" value="DUF294_put_nucleoTrafse_sb-bd"/>
</dbReference>
<dbReference type="AlphaFoldDB" id="A0A7U2ND38"/>
<dbReference type="CDD" id="cd00038">
    <property type="entry name" value="CAP_ED"/>
    <property type="match status" value="1"/>
</dbReference>
<dbReference type="GO" id="GO:0008773">
    <property type="term" value="F:[protein-PII] uridylyltransferase activity"/>
    <property type="evidence" value="ECO:0007669"/>
    <property type="project" value="InterPro"/>
</dbReference>
<protein>
    <submittedName>
        <fullName evidence="3">CBS domain-containing protein</fullName>
    </submittedName>
</protein>
<dbReference type="Pfam" id="PF03445">
    <property type="entry name" value="DUF294"/>
    <property type="match status" value="1"/>
</dbReference>
<dbReference type="SUPFAM" id="SSF54631">
    <property type="entry name" value="CBS-domain pair"/>
    <property type="match status" value="1"/>
</dbReference>
<dbReference type="SMART" id="SM00116">
    <property type="entry name" value="CBS"/>
    <property type="match status" value="2"/>
</dbReference>
<reference evidence="3 4" key="1">
    <citation type="submission" date="2020-07" db="EMBL/GenBank/DDBJ databases">
        <title>Genomic characterization of Flavobacterium psychrophilum strains.</title>
        <authorList>
            <person name="Castillo D."/>
            <person name="Jorgensen J."/>
            <person name="Middelboe M."/>
        </authorList>
    </citation>
    <scope>NUCLEOTIDE SEQUENCE [LARGE SCALE GENOMIC DNA]</scope>
    <source>
        <strain evidence="3 4">FPS-R7</strain>
    </source>
</reference>
<name>A0A7U2ND38_FLAPS</name>
<dbReference type="PROSITE" id="PS51371">
    <property type="entry name" value="CBS"/>
    <property type="match status" value="2"/>
</dbReference>
<dbReference type="Gene3D" id="2.60.120.10">
    <property type="entry name" value="Jelly Rolls"/>
    <property type="match status" value="1"/>
</dbReference>
<dbReference type="SMART" id="SM00100">
    <property type="entry name" value="cNMP"/>
    <property type="match status" value="1"/>
</dbReference>
<dbReference type="CDD" id="cd05401">
    <property type="entry name" value="NT_GlnE_GlnD_like"/>
    <property type="match status" value="1"/>
</dbReference>
<dbReference type="PROSITE" id="PS50042">
    <property type="entry name" value="CNMP_BINDING_3"/>
    <property type="match status" value="1"/>
</dbReference>
<dbReference type="SUPFAM" id="SSF51206">
    <property type="entry name" value="cAMP-binding domain-like"/>
    <property type="match status" value="1"/>
</dbReference>